<dbReference type="EMBL" id="MN738832">
    <property type="protein sequence ID" value="QHT38582.1"/>
    <property type="molecule type" value="Genomic_DNA"/>
</dbReference>
<evidence type="ECO:0000313" key="1">
    <source>
        <dbReference type="EMBL" id="QHT38582.1"/>
    </source>
</evidence>
<accession>A0A6C0FBK1</accession>
<name>A0A6C0FBK1_9ZZZZ</name>
<organism evidence="1">
    <name type="scientific">viral metagenome</name>
    <dbReference type="NCBI Taxonomy" id="1070528"/>
    <lineage>
        <taxon>unclassified sequences</taxon>
        <taxon>metagenomes</taxon>
        <taxon>organismal metagenomes</taxon>
    </lineage>
</organism>
<sequence>MDQPADWIEIIENSQEKVRLLQQTKYLYEKKIRDIETEILEEKVKLYNECVALYGEHELVTEREQGPYGERFTYCKRCSYPN</sequence>
<reference evidence="1" key="1">
    <citation type="journal article" date="2020" name="Nature">
        <title>Giant virus diversity and host interactions through global metagenomics.</title>
        <authorList>
            <person name="Schulz F."/>
            <person name="Roux S."/>
            <person name="Paez-Espino D."/>
            <person name="Jungbluth S."/>
            <person name="Walsh D.A."/>
            <person name="Denef V.J."/>
            <person name="McMahon K.D."/>
            <person name="Konstantinidis K.T."/>
            <person name="Eloe-Fadrosh E.A."/>
            <person name="Kyrpides N.C."/>
            <person name="Woyke T."/>
        </authorList>
    </citation>
    <scope>NUCLEOTIDE SEQUENCE</scope>
    <source>
        <strain evidence="1">GVMAG-S-ERX556106-38</strain>
    </source>
</reference>
<dbReference type="AlphaFoldDB" id="A0A6C0FBK1"/>
<protein>
    <submittedName>
        <fullName evidence="1">Uncharacterized protein</fullName>
    </submittedName>
</protein>
<proteinExistence type="predicted"/>